<evidence type="ECO:0000313" key="2">
    <source>
        <dbReference type="Proteomes" id="UP000481861"/>
    </source>
</evidence>
<dbReference type="OrthoDB" id="3781812at2759"/>
<accession>A0A7C8IJB9</accession>
<evidence type="ECO:0000313" key="1">
    <source>
        <dbReference type="EMBL" id="KAF2875730.1"/>
    </source>
</evidence>
<gene>
    <name evidence="1" type="ORF">BDV95DRAFT_665153</name>
</gene>
<comment type="caution">
    <text evidence="1">The sequence shown here is derived from an EMBL/GenBank/DDBJ whole genome shotgun (WGS) entry which is preliminary data.</text>
</comment>
<sequence length="260" mass="29013">MSSYASNFSNFDKNTGLMADGDFTPVVSKATKKHKEHLARAASSLQVGSIPALSEGIVNVKKLNKKQVKDLQTGPTVAVYVEKYCLHTAVPKRALMAVSPKAHDLLKGDPLIKEIEINGKNADFYWMTQLLDQIATGIGHFKVVPDRSFIENIKIYQACYAVDINDFALSPLYKWFTQTIGNRLMTYEEIDAVVARISTKNRLFAYVANNLSYLRHKGAIPDSKDFAKYLDLEANKHLKAAMAAVDKKKHEQYLGAKKLA</sequence>
<evidence type="ECO:0008006" key="3">
    <source>
        <dbReference type="Google" id="ProtNLM"/>
    </source>
</evidence>
<organism evidence="1 2">
    <name type="scientific">Massariosphaeria phaeospora</name>
    <dbReference type="NCBI Taxonomy" id="100035"/>
    <lineage>
        <taxon>Eukaryota</taxon>
        <taxon>Fungi</taxon>
        <taxon>Dikarya</taxon>
        <taxon>Ascomycota</taxon>
        <taxon>Pezizomycotina</taxon>
        <taxon>Dothideomycetes</taxon>
        <taxon>Pleosporomycetidae</taxon>
        <taxon>Pleosporales</taxon>
        <taxon>Pleosporales incertae sedis</taxon>
        <taxon>Massariosphaeria</taxon>
    </lineage>
</organism>
<dbReference type="Proteomes" id="UP000481861">
    <property type="component" value="Unassembled WGS sequence"/>
</dbReference>
<keyword evidence="2" id="KW-1185">Reference proteome</keyword>
<dbReference type="EMBL" id="JAADJZ010000004">
    <property type="protein sequence ID" value="KAF2875730.1"/>
    <property type="molecule type" value="Genomic_DNA"/>
</dbReference>
<dbReference type="AlphaFoldDB" id="A0A7C8IJB9"/>
<name>A0A7C8IJB9_9PLEO</name>
<reference evidence="1 2" key="1">
    <citation type="submission" date="2020-01" db="EMBL/GenBank/DDBJ databases">
        <authorList>
            <consortium name="DOE Joint Genome Institute"/>
            <person name="Haridas S."/>
            <person name="Albert R."/>
            <person name="Binder M."/>
            <person name="Bloem J."/>
            <person name="Labutti K."/>
            <person name="Salamov A."/>
            <person name="Andreopoulos B."/>
            <person name="Baker S.E."/>
            <person name="Barry K."/>
            <person name="Bills G."/>
            <person name="Bluhm B.H."/>
            <person name="Cannon C."/>
            <person name="Castanera R."/>
            <person name="Culley D.E."/>
            <person name="Daum C."/>
            <person name="Ezra D."/>
            <person name="Gonzalez J.B."/>
            <person name="Henrissat B."/>
            <person name="Kuo A."/>
            <person name="Liang C."/>
            <person name="Lipzen A."/>
            <person name="Lutzoni F."/>
            <person name="Magnuson J."/>
            <person name="Mondo S."/>
            <person name="Nolan M."/>
            <person name="Ohm R."/>
            <person name="Pangilinan J."/>
            <person name="Park H.-J.H."/>
            <person name="Ramirez L."/>
            <person name="Alfaro M."/>
            <person name="Sun H."/>
            <person name="Tritt A."/>
            <person name="Yoshinaga Y."/>
            <person name="Zwiers L.-H.L."/>
            <person name="Turgeon B.G."/>
            <person name="Goodwin S.B."/>
            <person name="Spatafora J.W."/>
            <person name="Crous P.W."/>
            <person name="Grigoriev I.V."/>
        </authorList>
    </citation>
    <scope>NUCLEOTIDE SEQUENCE [LARGE SCALE GENOMIC DNA]</scope>
    <source>
        <strain evidence="1 2">CBS 611.86</strain>
    </source>
</reference>
<proteinExistence type="predicted"/>
<protein>
    <recommendedName>
        <fullName evidence="3">BTB domain-containing protein</fullName>
    </recommendedName>
</protein>